<dbReference type="PANTHER" id="PTHR13817">
    <property type="entry name" value="TITIN"/>
    <property type="match status" value="1"/>
</dbReference>
<dbReference type="SMART" id="SM00060">
    <property type="entry name" value="FN3"/>
    <property type="match status" value="2"/>
</dbReference>
<gene>
    <name evidence="4" type="ORF">JL102_20615</name>
</gene>
<dbReference type="PANTHER" id="PTHR13817:SF73">
    <property type="entry name" value="FIBRONECTIN TYPE-III DOMAIN-CONTAINING PROTEIN"/>
    <property type="match status" value="1"/>
</dbReference>
<dbReference type="SUPFAM" id="SSF49265">
    <property type="entry name" value="Fibronectin type III"/>
    <property type="match status" value="1"/>
</dbReference>
<accession>A0A937K0P9</accession>
<comment type="caution">
    <text evidence="4">The sequence shown here is derived from an EMBL/GenBank/DDBJ whole genome shotgun (WGS) entry which is preliminary data.</text>
</comment>
<reference evidence="4" key="1">
    <citation type="submission" date="2021-01" db="EMBL/GenBank/DDBJ databases">
        <title>Fulvivirga kasyanovii gen. nov., sp nov., a novel member of the phylum Bacteroidetes isolated from seawater in a mussel farm.</title>
        <authorList>
            <person name="Zhao L.-H."/>
            <person name="Wang Z.-J."/>
        </authorList>
    </citation>
    <scope>NUCLEOTIDE SEQUENCE</scope>
    <source>
        <strain evidence="4">2943</strain>
    </source>
</reference>
<dbReference type="EMBL" id="JAESIY010000014">
    <property type="protein sequence ID" value="MBL3658568.1"/>
    <property type="molecule type" value="Genomic_DNA"/>
</dbReference>
<feature type="chain" id="PRO_5037808639" evidence="2">
    <location>
        <begin position="23"/>
        <end position="1645"/>
    </location>
</feature>
<feature type="domain" description="Fibronectin type-III" evidence="3">
    <location>
        <begin position="293"/>
        <end position="380"/>
    </location>
</feature>
<dbReference type="PROSITE" id="PS50853">
    <property type="entry name" value="FN3"/>
    <property type="match status" value="1"/>
</dbReference>
<evidence type="ECO:0000259" key="3">
    <source>
        <dbReference type="PROSITE" id="PS50853"/>
    </source>
</evidence>
<keyword evidence="1" id="KW-0677">Repeat</keyword>
<keyword evidence="5" id="KW-1185">Reference proteome</keyword>
<dbReference type="InterPro" id="IPR013783">
    <property type="entry name" value="Ig-like_fold"/>
</dbReference>
<dbReference type="InterPro" id="IPR050964">
    <property type="entry name" value="Striated_Muscle_Regulatory"/>
</dbReference>
<name>A0A937K0P9_9BACT</name>
<evidence type="ECO:0000256" key="2">
    <source>
        <dbReference type="SAM" id="SignalP"/>
    </source>
</evidence>
<feature type="signal peptide" evidence="2">
    <location>
        <begin position="1"/>
        <end position="22"/>
    </location>
</feature>
<evidence type="ECO:0000256" key="1">
    <source>
        <dbReference type="ARBA" id="ARBA00022737"/>
    </source>
</evidence>
<dbReference type="RefSeq" id="WP_202246364.1">
    <property type="nucleotide sequence ID" value="NZ_JAESIY010000014.1"/>
</dbReference>
<dbReference type="Gene3D" id="2.60.40.10">
    <property type="entry name" value="Immunoglobulins"/>
    <property type="match status" value="1"/>
</dbReference>
<evidence type="ECO:0000313" key="4">
    <source>
        <dbReference type="EMBL" id="MBL3658568.1"/>
    </source>
</evidence>
<sequence>MKKYIYFLIFIAGYFFSQQVVAQSYPVQATFQLTPPYSLYLSDYAAADNNRFALNVLLRDLSRQDLQVRLRLTIEGVGVSITTRPDYRPQPLFLQGGMPLMLGAADLGAYFNPENLLFQGISKDQVVRGNALPEGFYRICFEVLEYNLGTEVSNMACGSAWLMLNDPPIINTPFNGEKVRVQDPQTQLFQWTPRHTGSPNSAFSTAYDFELVELWPEGRDPNNAIQSTPPIYETTTYSTSLVYGIAEPPLVPGRRYAFRVRARAINGIEPMDLFKNDGYSEVYSFIYGDACSPPVVVEASTVSSSRIKVSWQTAPAQTEFVVYYRKEGSDDEWKSENTYLEEITLSGLQPETTYEFQVAALCGAYNGGKSGVVTSATSENPVTNYTCGAQPGDIDLENQEALPELNPGDIFKAGDVEVRVINASGSNGTFSGKGHAEMPWLKHVKVRVEFDGIFINTDLQMITGAVTTIFNADSPLMFDLDALGGDAAVEEGGDPEDQVAPFDGTTIKVDGTIASVKVDDAGNIVVEKDDGTTQTIAQETDPETGEKIPTQITDDEGNTYTVDKEGKVSKSSASGTPALEPGAEWDYLVKFDAYSRQNYGFDTKDQSVFTDYKRVIIDSADYDVPWKSMETGQIDYVNAILEGDQAFPEVIAFKSAIGGTLGTQPAEAENQKQVMLVGGMPESTQEVYAYVVQEDEEGNETEYTVGQLNMVSYTKERNTVVLVPVNGASIPGNIQQGINDIFKQGVAEWNVQIADSYTVDDKTLADLAVPESSGVLASFPSKMRQFNRRFKRSVNFDNQAYYLFVIDGDGGDRDGFMPFKRQYGYIWRKNGSVDLAAVVAHELSHGAFRLRHTFSSEAYVTGKGQTNGNLMDYPVGKSLRKYQWDYIHNPESMIGWFEDDQESEMEGDANSITLEELSFDNLFETNFEQGEDYAFSAPSGKLWKPTGNITNLKFNPTTGTLVEFEQDGKLYMALFYNGVNFGYYFDKSEYHRIRQQYGNRVTQTVLETPENSPYEFSAFTIASGSVTAYAEIFSTNDRYCGEKYTWISDITNAPVNLGGYHVTESIIPPQPPSQFIGYRECEARDRVVKGAGLFLFDALIANAATKEDVDDLVDYCNQVSAWGEESTSPASNMSTISLQDYLEENNVTSIKDLEKDFYIGPSKEGVILSKYNLWQDLDYDDSDGVSYNSLSIDYLKGGRYTYSYSDLKARYFLFNEAEFKGFEIAIREAESVGRAQPICAEDAARQYKKKYGINSAIFLAMEHYFMELPMMEIATGVSKIASGKMLMNADNFTNSYEIKKFLHEAKQFNKLNELVGDLSSNSKAFLNNTLQPSVTDRSVKLMLGSNDEIWMVASRGADEKLIASMTKSNGQDVLKIADEGWLDDLMSAGDDFISLGDEVKVLAANGDDLSGKVKVGQKNGSYYFVKISGEATSAGGSINDVVQRLKQFTSKYTEDEFIQLARKAGELGLDAKTTDDFIRIGDIKDFNSSELILQMDNWVSVVNKRGYPYGFNTLGDFNIFKSKVTSLLDQVGINTYDIRVQGSSLRKTTPKDIDIAIFLQQTDFNKIVENIRDNYRIINERAGKITKISKNFEKDLLKGKIASFHFDNLPDGRTFDKAKFQELGDVDISIIVEGEKLDLLPYLKF</sequence>
<dbReference type="InterPro" id="IPR036116">
    <property type="entry name" value="FN3_sf"/>
</dbReference>
<keyword evidence="2" id="KW-0732">Signal</keyword>
<dbReference type="CDD" id="cd00063">
    <property type="entry name" value="FN3"/>
    <property type="match status" value="1"/>
</dbReference>
<proteinExistence type="predicted"/>
<dbReference type="Proteomes" id="UP000659388">
    <property type="component" value="Unassembled WGS sequence"/>
</dbReference>
<evidence type="ECO:0000313" key="5">
    <source>
        <dbReference type="Proteomes" id="UP000659388"/>
    </source>
</evidence>
<organism evidence="4 5">
    <name type="scientific">Fulvivirga sediminis</name>
    <dbReference type="NCBI Taxonomy" id="2803949"/>
    <lineage>
        <taxon>Bacteria</taxon>
        <taxon>Pseudomonadati</taxon>
        <taxon>Bacteroidota</taxon>
        <taxon>Cytophagia</taxon>
        <taxon>Cytophagales</taxon>
        <taxon>Fulvivirgaceae</taxon>
        <taxon>Fulvivirga</taxon>
    </lineage>
</organism>
<dbReference type="InterPro" id="IPR003961">
    <property type="entry name" value="FN3_dom"/>
</dbReference>
<protein>
    <submittedName>
        <fullName evidence="4">Fibronectin type III domain-containing protein</fullName>
    </submittedName>
</protein>
<dbReference type="Pfam" id="PF00041">
    <property type="entry name" value="fn3"/>
    <property type="match status" value="1"/>
</dbReference>